<dbReference type="InterPro" id="IPR001434">
    <property type="entry name" value="OmcB-like_DUF11"/>
</dbReference>
<feature type="region of interest" description="Disordered" evidence="16">
    <location>
        <begin position="204"/>
        <end position="228"/>
    </location>
</feature>
<name>A0A7K0CCV9_9ACTN</name>
<dbReference type="NCBIfam" id="TIGR01451">
    <property type="entry name" value="B_ant_repeat"/>
    <property type="match status" value="1"/>
</dbReference>
<feature type="compositionally biased region" description="Gly residues" evidence="16">
    <location>
        <begin position="277"/>
        <end position="309"/>
    </location>
</feature>
<feature type="compositionally biased region" description="Low complexity" evidence="16">
    <location>
        <begin position="210"/>
        <end position="223"/>
    </location>
</feature>
<proteinExistence type="predicted"/>
<dbReference type="AlphaFoldDB" id="A0A7K0CCV9"/>
<dbReference type="PANTHER" id="PTHR34819">
    <property type="entry name" value="LARGE CYSTEINE-RICH PERIPLASMIC PROTEIN OMCB"/>
    <property type="match status" value="1"/>
</dbReference>
<dbReference type="GO" id="GO:0005886">
    <property type="term" value="C:plasma membrane"/>
    <property type="evidence" value="ECO:0007669"/>
    <property type="project" value="UniProtKB-SubCell"/>
</dbReference>
<dbReference type="GO" id="GO:0004714">
    <property type="term" value="F:transmembrane receptor protein tyrosine kinase activity"/>
    <property type="evidence" value="ECO:0007669"/>
    <property type="project" value="UniProtKB-EC"/>
</dbReference>
<evidence type="ECO:0000256" key="7">
    <source>
        <dbReference type="ARBA" id="ARBA00022741"/>
    </source>
</evidence>
<dbReference type="InterPro" id="IPR055163">
    <property type="entry name" value="ALK/LTK-like_GRD"/>
</dbReference>
<evidence type="ECO:0000256" key="15">
    <source>
        <dbReference type="ARBA" id="ARBA00023180"/>
    </source>
</evidence>
<comment type="caution">
    <text evidence="20">The sequence shown here is derived from an EMBL/GenBank/DDBJ whole genome shotgun (WGS) entry which is preliminary data.</text>
</comment>
<feature type="region of interest" description="Disordered" evidence="16">
    <location>
        <begin position="1"/>
        <end position="20"/>
    </location>
</feature>
<dbReference type="EMBL" id="WEGJ01000002">
    <property type="protein sequence ID" value="MQY10962.1"/>
    <property type="molecule type" value="Genomic_DNA"/>
</dbReference>
<evidence type="ECO:0000256" key="8">
    <source>
        <dbReference type="ARBA" id="ARBA00022777"/>
    </source>
</evidence>
<dbReference type="GO" id="GO:0005975">
    <property type="term" value="P:carbohydrate metabolic process"/>
    <property type="evidence" value="ECO:0007669"/>
    <property type="project" value="UniProtKB-ARBA"/>
</dbReference>
<evidence type="ECO:0000256" key="4">
    <source>
        <dbReference type="ARBA" id="ARBA00022679"/>
    </source>
</evidence>
<evidence type="ECO:0000313" key="20">
    <source>
        <dbReference type="EMBL" id="MQY10962.1"/>
    </source>
</evidence>
<dbReference type="InterPro" id="IPR051172">
    <property type="entry name" value="Chlamydia_OmcB"/>
</dbReference>
<evidence type="ECO:0000256" key="16">
    <source>
        <dbReference type="SAM" id="MobiDB-lite"/>
    </source>
</evidence>
<feature type="domain" description="SpaA-like prealbumin fold" evidence="19">
    <location>
        <begin position="495"/>
        <end position="577"/>
    </location>
</feature>
<dbReference type="Pfam" id="PF17802">
    <property type="entry name" value="SpaA"/>
    <property type="match status" value="1"/>
</dbReference>
<feature type="compositionally biased region" description="Gly residues" evidence="16">
    <location>
        <begin position="345"/>
        <end position="356"/>
    </location>
</feature>
<feature type="domain" description="DUF11" evidence="17">
    <location>
        <begin position="369"/>
        <end position="474"/>
    </location>
</feature>
<dbReference type="Pfam" id="PF12810">
    <property type="entry name" value="ALK_LTK_GRD"/>
    <property type="match status" value="1"/>
</dbReference>
<keyword evidence="14" id="KW-0675">Receptor</keyword>
<evidence type="ECO:0000256" key="3">
    <source>
        <dbReference type="ARBA" id="ARBA00022475"/>
    </source>
</evidence>
<gene>
    <name evidence="20" type="ORF">SRB5_10760</name>
</gene>
<comment type="subcellular location">
    <subcellularLocation>
        <location evidence="1">Cell membrane</location>
        <topology evidence="1">Single-pass type I membrane protein</topology>
    </subcellularLocation>
</comment>
<keyword evidence="10" id="KW-1133">Transmembrane helix</keyword>
<dbReference type="Gene3D" id="2.60.40.10">
    <property type="entry name" value="Immunoglobulins"/>
    <property type="match status" value="2"/>
</dbReference>
<feature type="region of interest" description="Disordered" evidence="16">
    <location>
        <begin position="326"/>
        <end position="356"/>
    </location>
</feature>
<keyword evidence="11" id="KW-0472">Membrane</keyword>
<evidence type="ECO:0000256" key="9">
    <source>
        <dbReference type="ARBA" id="ARBA00022840"/>
    </source>
</evidence>
<evidence type="ECO:0000256" key="12">
    <source>
        <dbReference type="ARBA" id="ARBA00023137"/>
    </source>
</evidence>
<dbReference type="Pfam" id="PF01345">
    <property type="entry name" value="DUF11"/>
    <property type="match status" value="1"/>
</dbReference>
<dbReference type="InterPro" id="IPR013783">
    <property type="entry name" value="Ig-like_fold"/>
</dbReference>
<evidence type="ECO:0000256" key="6">
    <source>
        <dbReference type="ARBA" id="ARBA00022729"/>
    </source>
</evidence>
<evidence type="ECO:0000256" key="5">
    <source>
        <dbReference type="ARBA" id="ARBA00022692"/>
    </source>
</evidence>
<feature type="region of interest" description="Disordered" evidence="16">
    <location>
        <begin position="248"/>
        <end position="310"/>
    </location>
</feature>
<sequence>MAGVVPGSGRERTERKWPPPRARRALVGMALAGLAVSSLSLPAAARTRGASAAVDCVPQPGYTDCVRFTYSGGDQMFSVPPNVRSLHVQAWGAGGGGQGGPTPDIAFKGAGGGYTQGDVAVEPGEQLTVTAGQGGRWASQEATYGGGGPGGVTEEFNIFGSASGGGMSALWRGDFVATPLVIAGGGGGAGAYSGLNVDLAAGGGGGTSGTEGSASHAGKAGTQTAGGAGGQSCLVPLAGGRETGAATDISARVSPGPPATPGVQFHGGSGQTDPTGHPGGGGGGGFFGGGGGSCDAGGQEDGGGGGGSGFLAEGVSSGVTVAAATSSAVPSPSAGEDRPLYTDGIGNGGGWRANGGNGEVVLQWSETADLTTTKSADDTSPSYGDEVTFTVRLENTGPSDAPDAFVVDRLPAGLTYVSHTGPGTYDPQTGRWEPGGLTAGSTAVLKITARAKELGPLTNTVTASGSGLPDPTPCDAGHPENCGDPVTVTVVLRSHITVKKIDRKNHRPLPGAVFQLWRETNGIKGLQRTGSSPDTREGSACATNGKGICAFTRLDLGVYYLEETDTPEGYVMPKNPVSGPYRLKAHNAAEGVTTVRGNNREGGKGK</sequence>
<keyword evidence="5" id="KW-0812">Transmembrane</keyword>
<evidence type="ECO:0000256" key="13">
    <source>
        <dbReference type="ARBA" id="ARBA00023157"/>
    </source>
</evidence>
<dbReference type="PANTHER" id="PTHR34819:SF3">
    <property type="entry name" value="CELL SURFACE PROTEIN"/>
    <property type="match status" value="1"/>
</dbReference>
<accession>A0A7K0CCV9</accession>
<keyword evidence="8" id="KW-0418">Kinase</keyword>
<evidence type="ECO:0000313" key="21">
    <source>
        <dbReference type="Proteomes" id="UP000466345"/>
    </source>
</evidence>
<dbReference type="InterPro" id="IPR041033">
    <property type="entry name" value="SpaA_PFL_dom_1"/>
</dbReference>
<keyword evidence="15" id="KW-0325">Glycoprotein</keyword>
<protein>
    <recommendedName>
        <fullName evidence="2">receptor protein-tyrosine kinase</fullName>
        <ecNumber evidence="2">2.7.10.1</ecNumber>
    </recommendedName>
</protein>
<reference evidence="20 21" key="1">
    <citation type="submission" date="2019-10" db="EMBL/GenBank/DDBJ databases">
        <title>Streptomyces smaragdinus sp. nov. and Streptomyces fabii sp. nov., isolated from the gut of fungus growing-termite Macrotermes natalensis.</title>
        <authorList>
            <person name="Schwitalla J."/>
            <person name="Benndorf R."/>
            <person name="Martin K."/>
            <person name="De Beer W."/>
            <person name="Kaster A.-K."/>
            <person name="Vollmers J."/>
            <person name="Poulsen M."/>
            <person name="Beemelmanns C."/>
        </authorList>
    </citation>
    <scope>NUCLEOTIDE SEQUENCE [LARGE SCALE GENOMIC DNA]</scope>
    <source>
        <strain evidence="20 21">RB5</strain>
    </source>
</reference>
<evidence type="ECO:0000256" key="11">
    <source>
        <dbReference type="ARBA" id="ARBA00023136"/>
    </source>
</evidence>
<evidence type="ECO:0000256" key="14">
    <source>
        <dbReference type="ARBA" id="ARBA00023170"/>
    </source>
</evidence>
<evidence type="ECO:0000259" key="17">
    <source>
        <dbReference type="Pfam" id="PF01345"/>
    </source>
</evidence>
<dbReference type="GO" id="GO:0005524">
    <property type="term" value="F:ATP binding"/>
    <property type="evidence" value="ECO:0007669"/>
    <property type="project" value="UniProtKB-KW"/>
</dbReference>
<evidence type="ECO:0000259" key="18">
    <source>
        <dbReference type="Pfam" id="PF12810"/>
    </source>
</evidence>
<keyword evidence="13" id="KW-1015">Disulfide bond</keyword>
<evidence type="ECO:0000256" key="10">
    <source>
        <dbReference type="ARBA" id="ARBA00022989"/>
    </source>
</evidence>
<dbReference type="EC" id="2.7.10.1" evidence="2"/>
<keyword evidence="12" id="KW-0829">Tyrosine-protein kinase</keyword>
<keyword evidence="7" id="KW-0547">Nucleotide-binding</keyword>
<dbReference type="InterPro" id="IPR047589">
    <property type="entry name" value="DUF11_rpt"/>
</dbReference>
<evidence type="ECO:0000256" key="1">
    <source>
        <dbReference type="ARBA" id="ARBA00004251"/>
    </source>
</evidence>
<evidence type="ECO:0000256" key="2">
    <source>
        <dbReference type="ARBA" id="ARBA00011902"/>
    </source>
</evidence>
<feature type="domain" description="ALK/LTK-like glycine-rich" evidence="18">
    <location>
        <begin position="88"/>
        <end position="312"/>
    </location>
</feature>
<evidence type="ECO:0000259" key="19">
    <source>
        <dbReference type="Pfam" id="PF17802"/>
    </source>
</evidence>
<keyword evidence="9" id="KW-0067">ATP-binding</keyword>
<keyword evidence="4" id="KW-0808">Transferase</keyword>
<dbReference type="Proteomes" id="UP000466345">
    <property type="component" value="Unassembled WGS sequence"/>
</dbReference>
<keyword evidence="6" id="KW-0732">Signal</keyword>
<keyword evidence="3" id="KW-1003">Cell membrane</keyword>
<organism evidence="20 21">
    <name type="scientific">Streptomyces smaragdinus</name>
    <dbReference type="NCBI Taxonomy" id="2585196"/>
    <lineage>
        <taxon>Bacteria</taxon>
        <taxon>Bacillati</taxon>
        <taxon>Actinomycetota</taxon>
        <taxon>Actinomycetes</taxon>
        <taxon>Kitasatosporales</taxon>
        <taxon>Streptomycetaceae</taxon>
        <taxon>Streptomyces</taxon>
    </lineage>
</organism>
<keyword evidence="21" id="KW-1185">Reference proteome</keyword>